<feature type="signal peptide" evidence="5">
    <location>
        <begin position="1"/>
        <end position="20"/>
    </location>
</feature>
<dbReference type="PANTHER" id="PTHR45626">
    <property type="entry name" value="TRANSCRIPTION TERMINATION FACTOR 2-RELATED"/>
    <property type="match status" value="1"/>
</dbReference>
<reference evidence="8" key="1">
    <citation type="journal article" date="2012" name="Science">
        <title>The Paleozoic origin of enzymatic lignin decomposition reconstructed from 31 fungal genomes.</title>
        <authorList>
            <person name="Floudas D."/>
            <person name="Binder M."/>
            <person name="Riley R."/>
            <person name="Barry K."/>
            <person name="Blanchette R.A."/>
            <person name="Henrissat B."/>
            <person name="Martinez A.T."/>
            <person name="Otillar R."/>
            <person name="Spatafora J.W."/>
            <person name="Yadav J.S."/>
            <person name="Aerts A."/>
            <person name="Benoit I."/>
            <person name="Boyd A."/>
            <person name="Carlson A."/>
            <person name="Copeland A."/>
            <person name="Coutinho P.M."/>
            <person name="de Vries R.P."/>
            <person name="Ferreira P."/>
            <person name="Findley K."/>
            <person name="Foster B."/>
            <person name="Gaskell J."/>
            <person name="Glotzer D."/>
            <person name="Gorecki P."/>
            <person name="Heitman J."/>
            <person name="Hesse C."/>
            <person name="Hori C."/>
            <person name="Igarashi K."/>
            <person name="Jurgens J.A."/>
            <person name="Kallen N."/>
            <person name="Kersten P."/>
            <person name="Kohler A."/>
            <person name="Kuees U."/>
            <person name="Kumar T.K.A."/>
            <person name="Kuo A."/>
            <person name="LaButti K."/>
            <person name="Larrondo L.F."/>
            <person name="Lindquist E."/>
            <person name="Ling A."/>
            <person name="Lombard V."/>
            <person name="Lucas S."/>
            <person name="Lundell T."/>
            <person name="Martin R."/>
            <person name="McLaughlin D.J."/>
            <person name="Morgenstern I."/>
            <person name="Morin E."/>
            <person name="Murat C."/>
            <person name="Nagy L.G."/>
            <person name="Nolan M."/>
            <person name="Ohm R.A."/>
            <person name="Patyshakuliyeva A."/>
            <person name="Rokas A."/>
            <person name="Ruiz-Duenas F.J."/>
            <person name="Sabat G."/>
            <person name="Salamov A."/>
            <person name="Samejima M."/>
            <person name="Schmutz J."/>
            <person name="Slot J.C."/>
            <person name="St John F."/>
            <person name="Stenlid J."/>
            <person name="Sun H."/>
            <person name="Sun S."/>
            <person name="Syed K."/>
            <person name="Tsang A."/>
            <person name="Wiebenga A."/>
            <person name="Young D."/>
            <person name="Pisabarro A."/>
            <person name="Eastwood D.C."/>
            <person name="Martin F."/>
            <person name="Cullen D."/>
            <person name="Grigoriev I.V."/>
            <person name="Hibbett D.S."/>
        </authorList>
    </citation>
    <scope>NUCLEOTIDE SEQUENCE [LARGE SCALE GENOMIC DNA]</scope>
    <source>
        <strain evidence="8">RWD-64-598 SS2</strain>
    </source>
</reference>
<feature type="compositionally biased region" description="Basic and acidic residues" evidence="4">
    <location>
        <begin position="1245"/>
        <end position="1258"/>
    </location>
</feature>
<dbReference type="InterPro" id="IPR001650">
    <property type="entry name" value="Helicase_C-like"/>
</dbReference>
<dbReference type="InterPro" id="IPR050628">
    <property type="entry name" value="SNF2_RAD54_helicase_TF"/>
</dbReference>
<dbReference type="SMART" id="SM00490">
    <property type="entry name" value="HELICc"/>
    <property type="match status" value="1"/>
</dbReference>
<dbReference type="GO" id="GO:0005524">
    <property type="term" value="F:ATP binding"/>
    <property type="evidence" value="ECO:0007669"/>
    <property type="project" value="UniProtKB-KW"/>
</dbReference>
<dbReference type="InterPro" id="IPR049730">
    <property type="entry name" value="SNF2/RAD54-like_C"/>
</dbReference>
<dbReference type="GO" id="GO:0006281">
    <property type="term" value="P:DNA repair"/>
    <property type="evidence" value="ECO:0007669"/>
    <property type="project" value="TreeGrafter"/>
</dbReference>
<organism evidence="7 8">
    <name type="scientific">Coniophora puteana (strain RWD-64-598)</name>
    <name type="common">Brown rot fungus</name>
    <dbReference type="NCBI Taxonomy" id="741705"/>
    <lineage>
        <taxon>Eukaryota</taxon>
        <taxon>Fungi</taxon>
        <taxon>Dikarya</taxon>
        <taxon>Basidiomycota</taxon>
        <taxon>Agaricomycotina</taxon>
        <taxon>Agaricomycetes</taxon>
        <taxon>Agaricomycetidae</taxon>
        <taxon>Boletales</taxon>
        <taxon>Coniophorineae</taxon>
        <taxon>Coniophoraceae</taxon>
        <taxon>Coniophora</taxon>
    </lineage>
</organism>
<feature type="domain" description="Helicase C-terminal" evidence="6">
    <location>
        <begin position="899"/>
        <end position="1056"/>
    </location>
</feature>
<dbReference type="InterPro" id="IPR027417">
    <property type="entry name" value="P-loop_NTPase"/>
</dbReference>
<sequence length="1266" mass="141715">MTEQLLLALAFLVEHYYVRATCCTTPSLNRFLFVRIYLIPHDLPNARGRLRNRDAVVAAQARGYLKILLAEVRQEPSCWDAVATTFKLKDPKMFVPRELDNRSMAEIYSDLPSPRVSSTNAADALSSVWGLRSSLYNYQRRSVAMMIEKEASHQVVPDPLYVKMPSMRGQDMFLQPTTMEVLRECPNIAPVRGGILCEELGTGKTVMVLALILATIEERPDPEDCDLYERPVMSPVACRTFRSPEYATSHCHAHGGPRSEEVWPVPSLVDILIHGLRTLPCAPGVREYEEELAARNLWKPLQSNIPFYHVHREAPSSRSRLRKVQSHPRVMYLSSATLVVVPSNLLRQWDREVLKHCTSDVKYKLLRIKDRMPSAQELASQYDVSLSGLRRESTRTNVESLFTAQPCTCPFIPGSRVPDCRCPGRPDASPLLQVRWKRLVIDEGHTSGNIEHTINRFIPTMSIERKWIVTGTPTANTLGLSLGRSVSDEASDSGDEWQAVGLLREPELSASPADQQPATESGIVMNVDDDNDTDADPEPASAPRRIWTVDDRANLRKLSVMIAKFLGVPRFKSDGKLFTRCVSSPLCAPQGPHPFAVQVLSQAMQMVMVRHRIEDVENEVGLPPMTHKTEYMDLDPYARKSYNAMLAAVAVNAVDSRRTDIDYLFHPKRLKELNTAVANMSQGLFWSASDILYNVDQISFDGEELLDRARGRGVPQADIDLLEQSIRHAHAAANDKLWRAMQVHEDVPFRVSHLDPPIFAAWNRGKLGTTHGAEDLPLRVMHANRLVQLRELVRRRPLITHGALVDEGLGVRALEAARCEKKAASVQAVEKEDLMRRMVSEVDQEMEVLMKRADEEEEGVAEPGTVMSTALASPCAPTALALSPLLASSPMRQTRVGGSLSTKLNFILQEVLEHHRDEKFLIFSSSPLTLAHVAEGLSLIEVKFLRYTTEIMRDKRDDFVMTFETSDTFRVFLMELKHAARGLNLISASRIIFCEPVWQPDVESQAIKRAHRMGQTRPIVVKTLAIRSTAEQEMMDRRQHLRGATNKIPPLTSDAGMRRFLESPTFLSESSGEEHALDLPFLGDFDSSPRVEDEDNASRSAMDVEETLSEDRPMDVTVVDQDRPAVIDKPRKVDTRFAEDVVGSTNGSSPQVKPQKISVSFAEDTDGPANEPSPQTKPHKVGVRFAEAVNGFANEPLPRKAKPRGAIVRFADDVDESAPVVKTTEAPEPLEQNAGVKFVAGFDREQAEASRSRREKPWKVKGVRFA</sequence>
<dbReference type="GO" id="GO:0016787">
    <property type="term" value="F:hydrolase activity"/>
    <property type="evidence" value="ECO:0007669"/>
    <property type="project" value="UniProtKB-KW"/>
</dbReference>
<dbReference type="PANTHER" id="PTHR45626:SF51">
    <property type="entry name" value="SNF2-RELATED DOMAIN-CONTAINING PROTEIN"/>
    <property type="match status" value="1"/>
</dbReference>
<gene>
    <name evidence="7" type="ORF">CONPUDRAFT_116969</name>
</gene>
<dbReference type="OrthoDB" id="2801544at2759"/>
<evidence type="ECO:0000259" key="6">
    <source>
        <dbReference type="PROSITE" id="PS51194"/>
    </source>
</evidence>
<feature type="compositionally biased region" description="Acidic residues" evidence="4">
    <location>
        <begin position="527"/>
        <end position="537"/>
    </location>
</feature>
<dbReference type="Proteomes" id="UP000053558">
    <property type="component" value="Unassembled WGS sequence"/>
</dbReference>
<feature type="region of interest" description="Disordered" evidence="4">
    <location>
        <begin position="1245"/>
        <end position="1266"/>
    </location>
</feature>
<feature type="region of interest" description="Disordered" evidence="4">
    <location>
        <begin position="1080"/>
        <end position="1109"/>
    </location>
</feature>
<evidence type="ECO:0000313" key="8">
    <source>
        <dbReference type="Proteomes" id="UP000053558"/>
    </source>
</evidence>
<dbReference type="GO" id="GO:0005634">
    <property type="term" value="C:nucleus"/>
    <property type="evidence" value="ECO:0007669"/>
    <property type="project" value="TreeGrafter"/>
</dbReference>
<dbReference type="GO" id="GO:0008094">
    <property type="term" value="F:ATP-dependent activity, acting on DNA"/>
    <property type="evidence" value="ECO:0007669"/>
    <property type="project" value="TreeGrafter"/>
</dbReference>
<evidence type="ECO:0000256" key="3">
    <source>
        <dbReference type="ARBA" id="ARBA00022840"/>
    </source>
</evidence>
<evidence type="ECO:0000256" key="5">
    <source>
        <dbReference type="SAM" id="SignalP"/>
    </source>
</evidence>
<dbReference type="Pfam" id="PF00271">
    <property type="entry name" value="Helicase_C"/>
    <property type="match status" value="1"/>
</dbReference>
<dbReference type="Pfam" id="PF00176">
    <property type="entry name" value="SNF2-rel_dom"/>
    <property type="match status" value="1"/>
</dbReference>
<dbReference type="SUPFAM" id="SSF52540">
    <property type="entry name" value="P-loop containing nucleoside triphosphate hydrolases"/>
    <property type="match status" value="2"/>
</dbReference>
<dbReference type="EMBL" id="JH711574">
    <property type="protein sequence ID" value="EIW84791.1"/>
    <property type="molecule type" value="Genomic_DNA"/>
</dbReference>
<dbReference type="PROSITE" id="PS51194">
    <property type="entry name" value="HELICASE_CTER"/>
    <property type="match status" value="1"/>
</dbReference>
<keyword evidence="3" id="KW-0067">ATP-binding</keyword>
<dbReference type="OMA" id="NLVDHWL"/>
<dbReference type="Gene3D" id="3.40.50.10810">
    <property type="entry name" value="Tandem AAA-ATPase domain"/>
    <property type="match status" value="1"/>
</dbReference>
<dbReference type="KEGG" id="cput:CONPUDRAFT_116969"/>
<protein>
    <recommendedName>
        <fullName evidence="6">Helicase C-terminal domain-containing protein</fullName>
    </recommendedName>
</protein>
<feature type="region of interest" description="Disordered" evidence="4">
    <location>
        <begin position="508"/>
        <end position="542"/>
    </location>
</feature>
<dbReference type="InterPro" id="IPR038718">
    <property type="entry name" value="SNF2-like_sf"/>
</dbReference>
<evidence type="ECO:0000313" key="7">
    <source>
        <dbReference type="EMBL" id="EIW84791.1"/>
    </source>
</evidence>
<accession>A0A5M3N1N9</accession>
<evidence type="ECO:0000256" key="1">
    <source>
        <dbReference type="ARBA" id="ARBA00022741"/>
    </source>
</evidence>
<dbReference type="Gene3D" id="3.40.50.300">
    <property type="entry name" value="P-loop containing nucleotide triphosphate hydrolases"/>
    <property type="match status" value="1"/>
</dbReference>
<keyword evidence="8" id="KW-1185">Reference proteome</keyword>
<evidence type="ECO:0000256" key="4">
    <source>
        <dbReference type="SAM" id="MobiDB-lite"/>
    </source>
</evidence>
<dbReference type="CDD" id="cd18793">
    <property type="entry name" value="SF2_C_SNF"/>
    <property type="match status" value="1"/>
</dbReference>
<keyword evidence="2" id="KW-0378">Hydrolase</keyword>
<keyword evidence="5" id="KW-0732">Signal</keyword>
<dbReference type="InterPro" id="IPR000330">
    <property type="entry name" value="SNF2_N"/>
</dbReference>
<dbReference type="GeneID" id="19199276"/>
<feature type="chain" id="PRO_5024404738" description="Helicase C-terminal domain-containing protein" evidence="5">
    <location>
        <begin position="21"/>
        <end position="1266"/>
    </location>
</feature>
<proteinExistence type="predicted"/>
<dbReference type="RefSeq" id="XP_007764488.1">
    <property type="nucleotide sequence ID" value="XM_007766298.1"/>
</dbReference>
<dbReference type="AlphaFoldDB" id="A0A5M3N1N9"/>
<keyword evidence="1" id="KW-0547">Nucleotide-binding</keyword>
<evidence type="ECO:0000256" key="2">
    <source>
        <dbReference type="ARBA" id="ARBA00022801"/>
    </source>
</evidence>
<comment type="caution">
    <text evidence="7">The sequence shown here is derived from an EMBL/GenBank/DDBJ whole genome shotgun (WGS) entry which is preliminary data.</text>
</comment>
<name>A0A5M3N1N9_CONPW</name>